<evidence type="ECO:0000313" key="5">
    <source>
        <dbReference type="Proteomes" id="UP000887116"/>
    </source>
</evidence>
<dbReference type="Pfam" id="PF12657">
    <property type="entry name" value="TFIIIC_delta"/>
    <property type="match status" value="1"/>
</dbReference>
<dbReference type="InterPro" id="IPR024761">
    <property type="entry name" value="TFIIIC_delta_N"/>
</dbReference>
<dbReference type="PANTHER" id="PTHR15496">
    <property type="entry name" value="GENERAL TRANSCRIPTION FACTOR 3C POLYPEPTIDE 4 FAMILY"/>
    <property type="match status" value="1"/>
</dbReference>
<evidence type="ECO:0000259" key="2">
    <source>
        <dbReference type="Pfam" id="PF12657"/>
    </source>
</evidence>
<feature type="compositionally biased region" description="Basic residues" evidence="1">
    <location>
        <begin position="183"/>
        <end position="201"/>
    </location>
</feature>
<accession>A0A8X6GNH0</accession>
<comment type="caution">
    <text evidence="4">The sequence shown here is derived from an EMBL/GenBank/DDBJ whole genome shotgun (WGS) entry which is preliminary data.</text>
</comment>
<dbReference type="OrthoDB" id="6021743at2759"/>
<dbReference type="GO" id="GO:0006384">
    <property type="term" value="P:transcription initiation at RNA polymerase III promoter"/>
    <property type="evidence" value="ECO:0007669"/>
    <property type="project" value="InterPro"/>
</dbReference>
<name>A0A8X6GNH0_TRICU</name>
<evidence type="ECO:0000313" key="4">
    <source>
        <dbReference type="EMBL" id="GFR08161.1"/>
    </source>
</evidence>
<dbReference type="GO" id="GO:0004402">
    <property type="term" value="F:histone acetyltransferase activity"/>
    <property type="evidence" value="ECO:0007669"/>
    <property type="project" value="InterPro"/>
</dbReference>
<dbReference type="AlphaFoldDB" id="A0A8X6GNH0"/>
<dbReference type="InterPro" id="IPR036322">
    <property type="entry name" value="WD40_repeat_dom_sf"/>
</dbReference>
<protein>
    <recommendedName>
        <fullName evidence="6">Transcription factor IIIC 90kDa subunit N-terminal domain-containing protein</fullName>
    </recommendedName>
</protein>
<evidence type="ECO:0008006" key="6">
    <source>
        <dbReference type="Google" id="ProtNLM"/>
    </source>
</evidence>
<feature type="domain" description="Transcription factor IIIC putative zinc-finger" evidence="3">
    <location>
        <begin position="673"/>
        <end position="727"/>
    </location>
</feature>
<gene>
    <name evidence="4" type="primary">X975_14590</name>
    <name evidence="4" type="ORF">TNCT_249521</name>
</gene>
<feature type="region of interest" description="Disordered" evidence="1">
    <location>
        <begin position="174"/>
        <end position="215"/>
    </location>
</feature>
<dbReference type="Pfam" id="PF12660">
    <property type="entry name" value="zf-TFIIIC"/>
    <property type="match status" value="1"/>
</dbReference>
<sequence>MSMAAISLIQNFTVPGEISRKFALDWSSDNKIAVCTSKTIYVLNSFCSPVETGFPFPLHKQVIKIPDGPMQLNPAYIPPNPYRFIQSEEDRENLYSVLMDHTLNPTPPERAEIFRSFRCCKWSPKGAAGSGRCLLATLTMDHRLALYEEYNKEWKCICDLTELLKKEMLPERTHNISESRQNKNLRRKKKRESKHRTRSKRTSYYEETDEDEEEFDDEDPCNLYKHLNYEKLMNETYKYAPMEITWTGMFSGTPNSMNEKSYEFCFLIVAMKSGHIQFWKVSASEGRVISLLYEWDTGLGLITTLSWQQTSLIAGFLMCGSVKGILAFLPVAVVMDPDEEPKIAVKNMCKIWDEEDMLAVDHIAILKIALRKYACIAAKHHALIGCEITLTEDSIFIKNVGHAFGLHSLPVTGMAVLDARSIPQYRVLMSTMEGKLIEVKITLGEEEINFQHDLIPIDLDLKNNMIQGLAVSSNGFLCGLILNTAVYYDHLEKKEPIQFAMYVTKPVDEIFGKLKNMLKPQVSFLPATSTDITNHSDYLDIIRITLATGAALPDWLTAFMDNDPTTYENCSTIELYFMRFILQAYASGLAVAAPTLKGPLELKLYAVEAIIMRNYISKIFRSCQDNLDLLSPGQGQSLLLMADWLFKEFHMPVESLYSALGCETPSDPESLPARETCDICKTDVKLDNIKVGQCSKNHQFARCCQSLLLCDIVPYNQCPSCKSVALKNLWNFDSCCTYCGMMMLST</sequence>
<dbReference type="Proteomes" id="UP000887116">
    <property type="component" value="Unassembled WGS sequence"/>
</dbReference>
<dbReference type="InterPro" id="IPR024764">
    <property type="entry name" value="TFIIIC_Znf"/>
</dbReference>
<evidence type="ECO:0000259" key="3">
    <source>
        <dbReference type="Pfam" id="PF12660"/>
    </source>
</evidence>
<dbReference type="EMBL" id="BMAO01006384">
    <property type="protein sequence ID" value="GFR08161.1"/>
    <property type="molecule type" value="Genomic_DNA"/>
</dbReference>
<proteinExistence type="predicted"/>
<reference evidence="4" key="1">
    <citation type="submission" date="2020-07" db="EMBL/GenBank/DDBJ databases">
        <title>Multicomponent nature underlies the extraordinary mechanical properties of spider dragline silk.</title>
        <authorList>
            <person name="Kono N."/>
            <person name="Nakamura H."/>
            <person name="Mori M."/>
            <person name="Yoshida Y."/>
            <person name="Ohtoshi R."/>
            <person name="Malay A.D."/>
            <person name="Moran D.A.P."/>
            <person name="Tomita M."/>
            <person name="Numata K."/>
            <person name="Arakawa K."/>
        </authorList>
    </citation>
    <scope>NUCLEOTIDE SEQUENCE</scope>
</reference>
<keyword evidence="5" id="KW-1185">Reference proteome</keyword>
<evidence type="ECO:0000256" key="1">
    <source>
        <dbReference type="SAM" id="MobiDB-lite"/>
    </source>
</evidence>
<feature type="domain" description="Transcription factor IIIC 90kDa subunit N-terminal" evidence="2">
    <location>
        <begin position="26"/>
        <end position="307"/>
    </location>
</feature>
<dbReference type="SUPFAM" id="SSF50978">
    <property type="entry name" value="WD40 repeat-like"/>
    <property type="match status" value="1"/>
</dbReference>
<feature type="compositionally biased region" description="Acidic residues" evidence="1">
    <location>
        <begin position="206"/>
        <end position="215"/>
    </location>
</feature>
<dbReference type="GO" id="GO:0000127">
    <property type="term" value="C:transcription factor TFIIIC complex"/>
    <property type="evidence" value="ECO:0007669"/>
    <property type="project" value="InterPro"/>
</dbReference>
<organism evidence="4 5">
    <name type="scientific">Trichonephila clavata</name>
    <name type="common">Joro spider</name>
    <name type="synonym">Nephila clavata</name>
    <dbReference type="NCBI Taxonomy" id="2740835"/>
    <lineage>
        <taxon>Eukaryota</taxon>
        <taxon>Metazoa</taxon>
        <taxon>Ecdysozoa</taxon>
        <taxon>Arthropoda</taxon>
        <taxon>Chelicerata</taxon>
        <taxon>Arachnida</taxon>
        <taxon>Araneae</taxon>
        <taxon>Araneomorphae</taxon>
        <taxon>Entelegynae</taxon>
        <taxon>Araneoidea</taxon>
        <taxon>Nephilidae</taxon>
        <taxon>Trichonephila</taxon>
    </lineage>
</organism>
<dbReference type="InterPro" id="IPR044230">
    <property type="entry name" value="GTF3C4"/>
</dbReference>
<dbReference type="PANTHER" id="PTHR15496:SF2">
    <property type="entry name" value="GENERAL TRANSCRIPTION FACTOR 3C POLYPEPTIDE 4"/>
    <property type="match status" value="1"/>
</dbReference>